<dbReference type="InterPro" id="IPR000073">
    <property type="entry name" value="AB_hydrolase_1"/>
</dbReference>
<keyword evidence="3" id="KW-0378">Hydrolase</keyword>
<dbReference type="InterPro" id="IPR029058">
    <property type="entry name" value="AB_hydrolase_fold"/>
</dbReference>
<dbReference type="RefSeq" id="WP_022938222.1">
    <property type="nucleotide sequence ID" value="NZ_CABKRQ010000005.1"/>
</dbReference>
<dbReference type="GO" id="GO:0004177">
    <property type="term" value="F:aminopeptidase activity"/>
    <property type="evidence" value="ECO:0007669"/>
    <property type="project" value="UniProtKB-KW"/>
</dbReference>
<reference evidence="3 4" key="1">
    <citation type="submission" date="2018-05" db="EMBL/GenBank/DDBJ databases">
        <title>Genomic Encyclopedia of Type Strains, Phase IV (KMG-IV): sequencing the most valuable type-strain genomes for metagenomic binning, comparative biology and taxonomic classification.</title>
        <authorList>
            <person name="Goeker M."/>
        </authorList>
    </citation>
    <scope>NUCLEOTIDE SEQUENCE [LARGE SCALE GENOMIC DNA]</scope>
    <source>
        <strain evidence="3 4">JC118</strain>
    </source>
</reference>
<dbReference type="OrthoDB" id="9786110at2"/>
<name>A0A318KE44_9FIRM</name>
<feature type="domain" description="Serine aminopeptidase S33" evidence="1">
    <location>
        <begin position="132"/>
        <end position="200"/>
    </location>
</feature>
<evidence type="ECO:0000259" key="2">
    <source>
        <dbReference type="Pfam" id="PF12697"/>
    </source>
</evidence>
<evidence type="ECO:0000313" key="4">
    <source>
        <dbReference type="Proteomes" id="UP000247612"/>
    </source>
</evidence>
<dbReference type="Gene3D" id="3.40.50.1820">
    <property type="entry name" value="alpha/beta hydrolase"/>
    <property type="match status" value="1"/>
</dbReference>
<keyword evidence="3" id="KW-0031">Aminopeptidase</keyword>
<dbReference type="STRING" id="1034346.GCA_000313565_01917"/>
<proteinExistence type="predicted"/>
<dbReference type="Proteomes" id="UP000247612">
    <property type="component" value="Unassembled WGS sequence"/>
</dbReference>
<organism evidence="3 4">
    <name type="scientific">Dielma fastidiosa</name>
    <dbReference type="NCBI Taxonomy" id="1034346"/>
    <lineage>
        <taxon>Bacteria</taxon>
        <taxon>Bacillati</taxon>
        <taxon>Bacillota</taxon>
        <taxon>Erysipelotrichia</taxon>
        <taxon>Erysipelotrichales</taxon>
        <taxon>Erysipelotrichaceae</taxon>
        <taxon>Dielma</taxon>
    </lineage>
</organism>
<sequence>MRKVLVAIHGFGDMRQENFRNLIEWSKGQDYELITFDLYDLSPHPIWTDWLKKAIEVLKDIDFMECQVTLLGFSMGGVIASYLADKFPIQKLILIAPSFKVYGVKQVLSYCNDFKFKEGGKPEVNDRDKVLLEYSIEFAKLINMLRPYQKKIKVPALVIQGMADDVVPPTIGKRTYHLINHPQKRLYLIPEGPHELLEDERCGRETFSMIKMYMDEVRV</sequence>
<dbReference type="SUPFAM" id="SSF53474">
    <property type="entry name" value="alpha/beta-Hydrolases"/>
    <property type="match status" value="1"/>
</dbReference>
<comment type="caution">
    <text evidence="3">The sequence shown here is derived from an EMBL/GenBank/DDBJ whole genome shotgun (WGS) entry which is preliminary data.</text>
</comment>
<dbReference type="Pfam" id="PF12697">
    <property type="entry name" value="Abhydrolase_6"/>
    <property type="match status" value="1"/>
</dbReference>
<dbReference type="InterPro" id="IPR022742">
    <property type="entry name" value="Hydrolase_4"/>
</dbReference>
<dbReference type="EMBL" id="QJKH01000019">
    <property type="protein sequence ID" value="PXX75186.1"/>
    <property type="molecule type" value="Genomic_DNA"/>
</dbReference>
<protein>
    <submittedName>
        <fullName evidence="3">Serine aminopeptidase S33 family</fullName>
    </submittedName>
</protein>
<evidence type="ECO:0000313" key="3">
    <source>
        <dbReference type="EMBL" id="PXX75186.1"/>
    </source>
</evidence>
<dbReference type="Pfam" id="PF12146">
    <property type="entry name" value="Hydrolase_4"/>
    <property type="match status" value="1"/>
</dbReference>
<dbReference type="AlphaFoldDB" id="A0A318KE44"/>
<dbReference type="PANTHER" id="PTHR11614">
    <property type="entry name" value="PHOSPHOLIPASE-RELATED"/>
    <property type="match status" value="1"/>
</dbReference>
<evidence type="ECO:0000259" key="1">
    <source>
        <dbReference type="Pfam" id="PF12146"/>
    </source>
</evidence>
<keyword evidence="3" id="KW-0645">Protease</keyword>
<feature type="domain" description="AB hydrolase-1" evidence="2">
    <location>
        <begin position="5"/>
        <end position="100"/>
    </location>
</feature>
<dbReference type="InterPro" id="IPR051044">
    <property type="entry name" value="MAG_DAG_Lipase"/>
</dbReference>
<accession>A0A318KE44</accession>
<gene>
    <name evidence="3" type="ORF">DES51_1192</name>
</gene>
<keyword evidence="4" id="KW-1185">Reference proteome</keyword>